<feature type="transmembrane region" description="Helical" evidence="1">
    <location>
        <begin position="207"/>
        <end position="226"/>
    </location>
</feature>
<dbReference type="EMBL" id="FUZP01000002">
    <property type="protein sequence ID" value="SKC59023.1"/>
    <property type="molecule type" value="Genomic_DNA"/>
</dbReference>
<dbReference type="OrthoDB" id="5108413at2"/>
<proteinExistence type="predicted"/>
<feature type="transmembrane region" description="Helical" evidence="1">
    <location>
        <begin position="232"/>
        <end position="254"/>
    </location>
</feature>
<evidence type="ECO:0000313" key="2">
    <source>
        <dbReference type="EMBL" id="SKC59023.1"/>
    </source>
</evidence>
<keyword evidence="1" id="KW-0812">Transmembrane</keyword>
<dbReference type="STRING" id="123320.SAMN06309945_1926"/>
<feature type="transmembrane region" description="Helical" evidence="1">
    <location>
        <begin position="51"/>
        <end position="70"/>
    </location>
</feature>
<name>A0A1T5K5W9_9MICO</name>
<feature type="transmembrane region" description="Helical" evidence="1">
    <location>
        <begin position="141"/>
        <end position="166"/>
    </location>
</feature>
<feature type="transmembrane region" description="Helical" evidence="1">
    <location>
        <begin position="7"/>
        <end position="31"/>
    </location>
</feature>
<accession>A0A1T5K5W9</accession>
<reference evidence="2 3" key="1">
    <citation type="submission" date="2017-02" db="EMBL/GenBank/DDBJ databases">
        <authorList>
            <person name="Peterson S.W."/>
        </authorList>
    </citation>
    <scope>NUCLEOTIDE SEQUENCE [LARGE SCALE GENOMIC DNA]</scope>
    <source>
        <strain evidence="2 3">VKM Ac-2059</strain>
    </source>
</reference>
<evidence type="ECO:0000313" key="3">
    <source>
        <dbReference type="Proteomes" id="UP000190857"/>
    </source>
</evidence>
<dbReference type="AlphaFoldDB" id="A0A1T5K5W9"/>
<organism evidence="2 3">
    <name type="scientific">Okibacterium fritillariae</name>
    <dbReference type="NCBI Taxonomy" id="123320"/>
    <lineage>
        <taxon>Bacteria</taxon>
        <taxon>Bacillati</taxon>
        <taxon>Actinomycetota</taxon>
        <taxon>Actinomycetes</taxon>
        <taxon>Micrococcales</taxon>
        <taxon>Microbacteriaceae</taxon>
        <taxon>Okibacterium</taxon>
    </lineage>
</organism>
<feature type="transmembrane region" description="Helical" evidence="1">
    <location>
        <begin position="101"/>
        <end position="121"/>
    </location>
</feature>
<gene>
    <name evidence="2" type="ORF">SAMN06309945_1926</name>
</gene>
<dbReference type="RefSeq" id="WP_079728035.1">
    <property type="nucleotide sequence ID" value="NZ_FUZP01000002.1"/>
</dbReference>
<keyword evidence="3" id="KW-1185">Reference proteome</keyword>
<keyword evidence="1" id="KW-1133">Transmembrane helix</keyword>
<keyword evidence="1" id="KW-0472">Membrane</keyword>
<sequence length="279" mass="29809">MTRGVAIAYAVGSFFALLTVGLFLWTTTAWWNEGSVYDLPGGRFWNQNSVIGLEFLFLVLGMAAILMAEFSRQGITTESGGPLGLGTNRVDVTRRRYFSRVAWMLVPLLSWAAIVFVPLWASATGDPYETPEYGSPESMWVVIAANAIIAAGAFGVMVASFVKAVFYDRAARLGRLERSKKGKRKGLTAKPARGEGFFALVSYQGRLELVLAFLAVGTLGLLPFAFADEEGVASYVPAVMIGAVVTLVIALVIAANSWRSGRALTAGESLVGGIAPASH</sequence>
<dbReference type="Proteomes" id="UP000190857">
    <property type="component" value="Unassembled WGS sequence"/>
</dbReference>
<evidence type="ECO:0000256" key="1">
    <source>
        <dbReference type="SAM" id="Phobius"/>
    </source>
</evidence>
<protein>
    <submittedName>
        <fullName evidence="2">Uncharacterized protein</fullName>
    </submittedName>
</protein>